<keyword evidence="3" id="KW-1185">Reference proteome</keyword>
<accession>F8QGC2</accession>
<protein>
    <submittedName>
        <fullName evidence="2">Uncharacterized protein</fullName>
    </submittedName>
</protein>
<dbReference type="InParanoid" id="F8QGC2"/>
<evidence type="ECO:0000313" key="3">
    <source>
        <dbReference type="Proteomes" id="UP000008063"/>
    </source>
</evidence>
<name>F8QGC2_SERL3</name>
<dbReference type="Proteomes" id="UP000008063">
    <property type="component" value="Unassembled WGS sequence"/>
</dbReference>
<dbReference type="AlphaFoldDB" id="F8QGC2"/>
<feature type="transmembrane region" description="Helical" evidence="1">
    <location>
        <begin position="341"/>
        <end position="364"/>
    </location>
</feature>
<organism evidence="3">
    <name type="scientific">Serpula lacrymans var. lacrymans (strain S7.3)</name>
    <name type="common">Dry rot fungus</name>
    <dbReference type="NCBI Taxonomy" id="936435"/>
    <lineage>
        <taxon>Eukaryota</taxon>
        <taxon>Fungi</taxon>
        <taxon>Dikarya</taxon>
        <taxon>Basidiomycota</taxon>
        <taxon>Agaricomycotina</taxon>
        <taxon>Agaricomycetes</taxon>
        <taxon>Agaricomycetidae</taxon>
        <taxon>Boletales</taxon>
        <taxon>Coniophorineae</taxon>
        <taxon>Serpulaceae</taxon>
        <taxon>Serpula</taxon>
    </lineage>
</organism>
<dbReference type="HOGENOM" id="CLU_754715_0_0_1"/>
<evidence type="ECO:0000313" key="2">
    <source>
        <dbReference type="EMBL" id="EGN92603.1"/>
    </source>
</evidence>
<keyword evidence="1" id="KW-0812">Transmembrane</keyword>
<gene>
    <name evidence="2" type="ORF">SERLA73DRAFT_190773</name>
</gene>
<reference evidence="3" key="1">
    <citation type="journal article" date="2011" name="Science">
        <title>The plant cell wall-decomposing machinery underlies the functional diversity of forest fungi.</title>
        <authorList>
            <person name="Eastwood D.C."/>
            <person name="Floudas D."/>
            <person name="Binder M."/>
            <person name="Majcherczyk A."/>
            <person name="Schneider P."/>
            <person name="Aerts A."/>
            <person name="Asiegbu F.O."/>
            <person name="Baker S.E."/>
            <person name="Barry K."/>
            <person name="Bendiksby M."/>
            <person name="Blumentritt M."/>
            <person name="Coutinho P.M."/>
            <person name="Cullen D."/>
            <person name="de Vries R.P."/>
            <person name="Gathman A."/>
            <person name="Goodell B."/>
            <person name="Henrissat B."/>
            <person name="Ihrmark K."/>
            <person name="Kauserud H."/>
            <person name="Kohler A."/>
            <person name="LaButti K."/>
            <person name="Lapidus A."/>
            <person name="Lavin J.L."/>
            <person name="Lee Y.-H."/>
            <person name="Lindquist E."/>
            <person name="Lilly W."/>
            <person name="Lucas S."/>
            <person name="Morin E."/>
            <person name="Murat C."/>
            <person name="Oguiza J.A."/>
            <person name="Park J."/>
            <person name="Pisabarro A.G."/>
            <person name="Riley R."/>
            <person name="Rosling A."/>
            <person name="Salamov A."/>
            <person name="Schmidt O."/>
            <person name="Schmutz J."/>
            <person name="Skrede I."/>
            <person name="Stenlid J."/>
            <person name="Wiebenga A."/>
            <person name="Xie X."/>
            <person name="Kuees U."/>
            <person name="Hibbett D.S."/>
            <person name="Hoffmeister D."/>
            <person name="Hoegberg N."/>
            <person name="Martin F."/>
            <person name="Grigoriev I.V."/>
            <person name="Watkinson S.C."/>
        </authorList>
    </citation>
    <scope>NUCLEOTIDE SEQUENCE [LARGE SCALE GENOMIC DNA]</scope>
    <source>
        <strain evidence="3">strain S7.3</strain>
    </source>
</reference>
<keyword evidence="1" id="KW-0472">Membrane</keyword>
<dbReference type="EMBL" id="GL945501">
    <property type="protein sequence ID" value="EGN92603.1"/>
    <property type="molecule type" value="Genomic_DNA"/>
</dbReference>
<keyword evidence="1" id="KW-1133">Transmembrane helix</keyword>
<proteinExistence type="predicted"/>
<sequence>MFEEEYDFELEGDSHYEPRTIWDLLADACEEGQQYWANHPDEGPNESQQKVQEYIWDIGLMKRPKAPKLELKPEGEPTPVPVQVISRWRSLRTTASLKLKRTGGELKTRCSRLPSSLRSPTVPAKRWLSKVSSTVSMSLPMQITRGVVRSSSSLSSSTTLCDTMRISTLSASTAVSTETVESGNKKKVRFAETPTYFEFRVKKKRSRVVLRSRGSWMTKRNFPEPIVSHVKPKSLEDIESQILEPSENELFGMDMLAKLLDARAAKAAQPAKLTFEGPALLPWPSTTCGLPKKPSQTLLTAPLNTKKSLFEDEDEEDEKKVVPWYSWASIRCRIECELLTLGIWLIIWFCIFSLLFIHIIRVILRIR</sequence>
<evidence type="ECO:0000256" key="1">
    <source>
        <dbReference type="SAM" id="Phobius"/>
    </source>
</evidence>